<name>A0A6J2YQ88_SITOR</name>
<protein>
    <submittedName>
        <fullName evidence="2">Protein ZBED8-like</fullName>
    </submittedName>
</protein>
<dbReference type="AlphaFoldDB" id="A0A6J2YQ88"/>
<reference evidence="2" key="1">
    <citation type="submission" date="2025-08" db="UniProtKB">
        <authorList>
            <consortium name="RefSeq"/>
        </authorList>
    </citation>
    <scope>IDENTIFICATION</scope>
    <source>
        <tissue evidence="2">Gonads</tissue>
    </source>
</reference>
<dbReference type="GeneID" id="115889589"/>
<dbReference type="RefSeq" id="XP_030765502.1">
    <property type="nucleotide sequence ID" value="XM_030909642.1"/>
</dbReference>
<dbReference type="InParanoid" id="A0A6J2YQ88"/>
<accession>A0A6J2YQ88</accession>
<dbReference type="PANTHER" id="PTHR45913:SF19">
    <property type="entry name" value="LOW QUALITY PROTEIN: ZINC FINGER BED DOMAIN-CONTAINING PROTEIN 5-LIKE"/>
    <property type="match status" value="1"/>
</dbReference>
<dbReference type="OrthoDB" id="6627600at2759"/>
<evidence type="ECO:0000313" key="2">
    <source>
        <dbReference type="RefSeq" id="XP_030765502.1"/>
    </source>
</evidence>
<dbReference type="PANTHER" id="PTHR45913">
    <property type="entry name" value="EPM2A-INTERACTING PROTEIN 1"/>
    <property type="match status" value="1"/>
</dbReference>
<evidence type="ECO:0000313" key="1">
    <source>
        <dbReference type="Proteomes" id="UP000504635"/>
    </source>
</evidence>
<dbReference type="Proteomes" id="UP000504635">
    <property type="component" value="Unplaced"/>
</dbReference>
<sequence length="188" mass="21328">MSSNVLQVVEELIASPFPFSIQLDESTDVSQCNQLFVFVRYVQQDTCSIKEDFLFCNSLLETAKASDVFEMTKRVFNEQNTDWKTKLGGICTDGAPAMLGNTSGFAALVKKGIPHVIITHCVLHRHALASRTLPPFLKEVMSTCIKIINFIRGALNHRHLKDFVKKWGQNMKYCFTTQKFVGCQWDRS</sequence>
<dbReference type="KEGG" id="soy:115889589"/>
<gene>
    <name evidence="2" type="primary">LOC115889589</name>
</gene>
<keyword evidence="1" id="KW-1185">Reference proteome</keyword>
<proteinExistence type="predicted"/>
<organism evidence="1 2">
    <name type="scientific">Sitophilus oryzae</name>
    <name type="common">Rice weevil</name>
    <name type="synonym">Curculio oryzae</name>
    <dbReference type="NCBI Taxonomy" id="7048"/>
    <lineage>
        <taxon>Eukaryota</taxon>
        <taxon>Metazoa</taxon>
        <taxon>Ecdysozoa</taxon>
        <taxon>Arthropoda</taxon>
        <taxon>Hexapoda</taxon>
        <taxon>Insecta</taxon>
        <taxon>Pterygota</taxon>
        <taxon>Neoptera</taxon>
        <taxon>Endopterygota</taxon>
        <taxon>Coleoptera</taxon>
        <taxon>Polyphaga</taxon>
        <taxon>Cucujiformia</taxon>
        <taxon>Curculionidae</taxon>
        <taxon>Dryophthorinae</taxon>
        <taxon>Sitophilus</taxon>
    </lineage>
</organism>